<dbReference type="EMBL" id="KZ293442">
    <property type="protein sequence ID" value="PBK66178.1"/>
    <property type="molecule type" value="Genomic_DNA"/>
</dbReference>
<evidence type="ECO:0000313" key="1">
    <source>
        <dbReference type="EMBL" id="PBK66178.1"/>
    </source>
</evidence>
<name>A0A2H3BJH9_9AGAR</name>
<reference evidence="2" key="1">
    <citation type="journal article" date="2017" name="Nat. Ecol. Evol.">
        <title>Genome expansion and lineage-specific genetic innovations in the forest pathogenic fungi Armillaria.</title>
        <authorList>
            <person name="Sipos G."/>
            <person name="Prasanna A.N."/>
            <person name="Walter M.C."/>
            <person name="O'Connor E."/>
            <person name="Balint B."/>
            <person name="Krizsan K."/>
            <person name="Kiss B."/>
            <person name="Hess J."/>
            <person name="Varga T."/>
            <person name="Slot J."/>
            <person name="Riley R."/>
            <person name="Boka B."/>
            <person name="Rigling D."/>
            <person name="Barry K."/>
            <person name="Lee J."/>
            <person name="Mihaltcheva S."/>
            <person name="LaButti K."/>
            <person name="Lipzen A."/>
            <person name="Waldron R."/>
            <person name="Moloney N.M."/>
            <person name="Sperisen C."/>
            <person name="Kredics L."/>
            <person name="Vagvoelgyi C."/>
            <person name="Patrignani A."/>
            <person name="Fitzpatrick D."/>
            <person name="Nagy I."/>
            <person name="Doyle S."/>
            <person name="Anderson J.B."/>
            <person name="Grigoriev I.V."/>
            <person name="Gueldener U."/>
            <person name="Muensterkoetter M."/>
            <person name="Nagy L.G."/>
        </authorList>
    </citation>
    <scope>NUCLEOTIDE SEQUENCE [LARGE SCALE GENOMIC DNA]</scope>
    <source>
        <strain evidence="2">28-4</strain>
    </source>
</reference>
<dbReference type="Proteomes" id="UP000218334">
    <property type="component" value="Unassembled WGS sequence"/>
</dbReference>
<dbReference type="AlphaFoldDB" id="A0A2H3BJH9"/>
<keyword evidence="2" id="KW-1185">Reference proteome</keyword>
<accession>A0A2H3BJH9</accession>
<sequence>MHPRTDFRFLSPIWQVLVGQQTNTAGEEHTPFIKNPRPTAGYEYHCQRSRWSMGEPPSLVPQSQRPHRAIVLSDLVTVVDVQRLLGDAPLRLPTNSSLPALVLELVEVFAEIRKFTLFSNKSGFRSPFADYTDLHRKDSFVIVLLGRPAFSLLLFINGLGKVSANGLHLPEVEACIVDSKRDWNPQEEGESVRLPGRINEPN</sequence>
<organism evidence="1 2">
    <name type="scientific">Armillaria solidipes</name>
    <dbReference type="NCBI Taxonomy" id="1076256"/>
    <lineage>
        <taxon>Eukaryota</taxon>
        <taxon>Fungi</taxon>
        <taxon>Dikarya</taxon>
        <taxon>Basidiomycota</taxon>
        <taxon>Agaricomycotina</taxon>
        <taxon>Agaricomycetes</taxon>
        <taxon>Agaricomycetidae</taxon>
        <taxon>Agaricales</taxon>
        <taxon>Marasmiineae</taxon>
        <taxon>Physalacriaceae</taxon>
        <taxon>Armillaria</taxon>
    </lineage>
</organism>
<proteinExistence type="predicted"/>
<gene>
    <name evidence="1" type="ORF">ARMSODRAFT_977824</name>
</gene>
<protein>
    <submittedName>
        <fullName evidence="1">Uncharacterized protein</fullName>
    </submittedName>
</protein>
<evidence type="ECO:0000313" key="2">
    <source>
        <dbReference type="Proteomes" id="UP000218334"/>
    </source>
</evidence>